<comment type="caution">
    <text evidence="2">The sequence shown here is derived from an EMBL/GenBank/DDBJ whole genome shotgun (WGS) entry which is preliminary data.</text>
</comment>
<sequence length="64" mass="7759">MDLMDNFEKPKGYVRSQFKYLEEKVKEREETKANINNLGEKVREESKAKQEIINNLKEKVRERE</sequence>
<dbReference type="AlphaFoldDB" id="A0A9N9BCN5"/>
<feature type="coiled-coil region" evidence="1">
    <location>
        <begin position="21"/>
        <end position="59"/>
    </location>
</feature>
<evidence type="ECO:0000313" key="3">
    <source>
        <dbReference type="Proteomes" id="UP000789375"/>
    </source>
</evidence>
<evidence type="ECO:0000256" key="1">
    <source>
        <dbReference type="SAM" id="Coils"/>
    </source>
</evidence>
<dbReference type="Proteomes" id="UP000789375">
    <property type="component" value="Unassembled WGS sequence"/>
</dbReference>
<organism evidence="2 3">
    <name type="scientific">Funneliformis mosseae</name>
    <name type="common">Endomycorrhizal fungus</name>
    <name type="synonym">Glomus mosseae</name>
    <dbReference type="NCBI Taxonomy" id="27381"/>
    <lineage>
        <taxon>Eukaryota</taxon>
        <taxon>Fungi</taxon>
        <taxon>Fungi incertae sedis</taxon>
        <taxon>Mucoromycota</taxon>
        <taxon>Glomeromycotina</taxon>
        <taxon>Glomeromycetes</taxon>
        <taxon>Glomerales</taxon>
        <taxon>Glomeraceae</taxon>
        <taxon>Funneliformis</taxon>
    </lineage>
</organism>
<protein>
    <submittedName>
        <fullName evidence="2">3709_t:CDS:1</fullName>
    </submittedName>
</protein>
<accession>A0A9N9BCN5</accession>
<evidence type="ECO:0000313" key="2">
    <source>
        <dbReference type="EMBL" id="CAG8563393.1"/>
    </source>
</evidence>
<name>A0A9N9BCN5_FUNMO</name>
<reference evidence="2" key="1">
    <citation type="submission" date="2021-06" db="EMBL/GenBank/DDBJ databases">
        <authorList>
            <person name="Kallberg Y."/>
            <person name="Tangrot J."/>
            <person name="Rosling A."/>
        </authorList>
    </citation>
    <scope>NUCLEOTIDE SEQUENCE</scope>
    <source>
        <strain evidence="2">87-6 pot B 2015</strain>
    </source>
</reference>
<keyword evidence="3" id="KW-1185">Reference proteome</keyword>
<keyword evidence="1" id="KW-0175">Coiled coil</keyword>
<dbReference type="EMBL" id="CAJVPP010001593">
    <property type="protein sequence ID" value="CAG8563393.1"/>
    <property type="molecule type" value="Genomic_DNA"/>
</dbReference>
<gene>
    <name evidence="2" type="ORF">FMOSSE_LOCUS7073</name>
</gene>
<proteinExistence type="predicted"/>